<proteinExistence type="predicted"/>
<sequence>MRCPAGQQVALAMPAQRTALRMYVNGRLAMAQGRPGRSAAEAQPAIGQRAVLTDTFACPLRITVHISSYEHRAGGFVRPPIAGPLEVLAPDFKQRLALDTILLGAYRC</sequence>
<dbReference type="Proteomes" id="UP000500826">
    <property type="component" value="Chromosome"/>
</dbReference>
<evidence type="ECO:0000313" key="2">
    <source>
        <dbReference type="Proteomes" id="UP000500826"/>
    </source>
</evidence>
<protein>
    <submittedName>
        <fullName evidence="1">Uncharacterized protein</fullName>
    </submittedName>
</protein>
<name>A0ABX6P4M6_9BURK</name>
<reference evidence="1 2" key="1">
    <citation type="submission" date="2020-05" db="EMBL/GenBank/DDBJ databases">
        <title>Ramlibacter rhizophilus sp. nov., isolated from rhizosphere soil of national flower Mugunghwa from South Korea.</title>
        <authorList>
            <person name="Zheng-Fei Y."/>
            <person name="Huan T."/>
        </authorList>
    </citation>
    <scope>NUCLEOTIDE SEQUENCE [LARGE SCALE GENOMIC DNA]</scope>
    <source>
        <strain evidence="1 2">H242</strain>
    </source>
</reference>
<organism evidence="1 2">
    <name type="scientific">Ramlibacter terrae</name>
    <dbReference type="NCBI Taxonomy" id="2732511"/>
    <lineage>
        <taxon>Bacteria</taxon>
        <taxon>Pseudomonadati</taxon>
        <taxon>Pseudomonadota</taxon>
        <taxon>Betaproteobacteria</taxon>
        <taxon>Burkholderiales</taxon>
        <taxon>Comamonadaceae</taxon>
        <taxon>Ramlibacter</taxon>
    </lineage>
</organism>
<keyword evidence="2" id="KW-1185">Reference proteome</keyword>
<evidence type="ECO:0000313" key="1">
    <source>
        <dbReference type="EMBL" id="QJW84999.1"/>
    </source>
</evidence>
<reference evidence="1 2" key="2">
    <citation type="submission" date="2020-05" db="EMBL/GenBank/DDBJ databases">
        <authorList>
            <person name="Khan S.A."/>
            <person name="Jeon C.O."/>
            <person name="Chun B.H."/>
        </authorList>
    </citation>
    <scope>NUCLEOTIDE SEQUENCE [LARGE SCALE GENOMIC DNA]</scope>
    <source>
        <strain evidence="1 2">H242</strain>
    </source>
</reference>
<dbReference type="EMBL" id="CP053418">
    <property type="protein sequence ID" value="QJW84999.1"/>
    <property type="molecule type" value="Genomic_DNA"/>
</dbReference>
<accession>A0ABX6P4M6</accession>
<gene>
    <name evidence="1" type="ORF">HK414_19905</name>
</gene>